<evidence type="ECO:0000313" key="3">
    <source>
        <dbReference type="Proteomes" id="UP000070089"/>
    </source>
</evidence>
<dbReference type="GO" id="GO:0008237">
    <property type="term" value="F:metallopeptidase activity"/>
    <property type="evidence" value="ECO:0007669"/>
    <property type="project" value="InterPro"/>
</dbReference>
<gene>
    <name evidence="2" type="ORF">QR46_0958</name>
</gene>
<proteinExistence type="predicted"/>
<dbReference type="PROSITE" id="PS50249">
    <property type="entry name" value="MPN"/>
    <property type="match status" value="1"/>
</dbReference>
<keyword evidence="2" id="KW-0647">Proteasome</keyword>
<dbReference type="InterPro" id="IPR000555">
    <property type="entry name" value="JAMM/MPN+_dom"/>
</dbReference>
<organism evidence="2 3">
    <name type="scientific">Giardia duodenalis assemblage B</name>
    <dbReference type="NCBI Taxonomy" id="1394984"/>
    <lineage>
        <taxon>Eukaryota</taxon>
        <taxon>Metamonada</taxon>
        <taxon>Diplomonadida</taxon>
        <taxon>Hexamitidae</taxon>
        <taxon>Giardiinae</taxon>
        <taxon>Giardia</taxon>
    </lineage>
</organism>
<dbReference type="InterPro" id="IPR050242">
    <property type="entry name" value="JAMM_MPN+_peptidase_M67A"/>
</dbReference>
<dbReference type="GO" id="GO:0000502">
    <property type="term" value="C:proteasome complex"/>
    <property type="evidence" value="ECO:0007669"/>
    <property type="project" value="UniProtKB-KW"/>
</dbReference>
<dbReference type="Gene3D" id="3.40.140.10">
    <property type="entry name" value="Cytidine Deaminase, domain 2"/>
    <property type="match status" value="1"/>
</dbReference>
<protein>
    <submittedName>
        <fullName evidence="2">Proteasome regulatory particle subunitRpn11p/Poh1/ Non ATPase subunit MPR1 of 26S proteasome</fullName>
    </submittedName>
</protein>
<accession>A0A132NY24</accession>
<dbReference type="OrthoDB" id="605656at2759"/>
<evidence type="ECO:0000313" key="2">
    <source>
        <dbReference type="EMBL" id="KWX14981.1"/>
    </source>
</evidence>
<dbReference type="PANTHER" id="PTHR10410">
    <property type="entry name" value="EUKARYOTIC TRANSLATION INITIATION FACTOR 3 -RELATED"/>
    <property type="match status" value="1"/>
</dbReference>
<name>A0A132NY24_GIAIN</name>
<sequence length="358" mass="39674">MVATVVAVVCRGTNPCNWLPSKSSMQRSTALQISIKMFTGRVPINMIQRAKQNPSLDHAESVIVSHVALIKMLRHCKQGIPIEVMGLLLGTFVDKYTVYVSDCFSMPQVGQADSVDSVDEVFQAEMMEMLKKVNVPENCVGWYHSHPGYFAWLSHIDQNTHKSFERLDYRSIAIVLDPMNSTSGKLVIEAFRLIPGAGMGLSFGISFSGGSEARIITSDKGFMRPKNPTSLLRGLDKQFYAMPLTFSMLGYERVMLNKLASTDWVTILCGAGHGLTIDEESKVDSQATRATEKLNEFEMYADRTPLETLKHLQSAIKLATTSNVSRPCEILADKLRGQCFAQDFSLTVFSHVMGAPSK</sequence>
<reference evidence="2 3" key="1">
    <citation type="journal article" date="2015" name="Mol. Biochem. Parasitol.">
        <title>Identification of polymorphic genes for use in assemblage B genotyping assays through comparative genomics of multiple assemblage B Giardia duodenalis isolates.</title>
        <authorList>
            <person name="Wielinga C."/>
            <person name="Thompson R.C."/>
            <person name="Monis P."/>
            <person name="Ryan U."/>
        </authorList>
    </citation>
    <scope>NUCLEOTIDE SEQUENCE [LARGE SCALE GENOMIC DNA]</scope>
    <source>
        <strain evidence="2 3">BAH15c1</strain>
    </source>
</reference>
<dbReference type="AlphaFoldDB" id="A0A132NY24"/>
<dbReference type="SUPFAM" id="SSF102712">
    <property type="entry name" value="JAB1/MPN domain"/>
    <property type="match status" value="1"/>
</dbReference>
<evidence type="ECO:0000259" key="1">
    <source>
        <dbReference type="PROSITE" id="PS50249"/>
    </source>
</evidence>
<dbReference type="CDD" id="cd08069">
    <property type="entry name" value="MPN_RPN11_CSN5"/>
    <property type="match status" value="1"/>
</dbReference>
<feature type="domain" description="MPN" evidence="1">
    <location>
        <begin position="62"/>
        <end position="197"/>
    </location>
</feature>
<dbReference type="SMART" id="SM00232">
    <property type="entry name" value="JAB_MPN"/>
    <property type="match status" value="1"/>
</dbReference>
<dbReference type="InterPro" id="IPR037518">
    <property type="entry name" value="MPN"/>
</dbReference>
<dbReference type="Pfam" id="PF01398">
    <property type="entry name" value="JAB"/>
    <property type="match status" value="1"/>
</dbReference>
<dbReference type="VEuPathDB" id="GiardiaDB:QR46_0958"/>
<comment type="caution">
    <text evidence="2">The sequence shown here is derived from an EMBL/GenBank/DDBJ whole genome shotgun (WGS) entry which is preliminary data.</text>
</comment>
<dbReference type="FunFam" id="3.40.140.10:FF:000119">
    <property type="entry name" value="Non ATPase subunit MPR1 of 26S proteasome"/>
    <property type="match status" value="1"/>
</dbReference>
<dbReference type="EMBL" id="JXTI01000017">
    <property type="protein sequence ID" value="KWX14981.1"/>
    <property type="molecule type" value="Genomic_DNA"/>
</dbReference>
<dbReference type="Proteomes" id="UP000070089">
    <property type="component" value="Unassembled WGS sequence"/>
</dbReference>